<keyword evidence="3" id="KW-1185">Reference proteome</keyword>
<dbReference type="OrthoDB" id="8062037at2759"/>
<gene>
    <name evidence="2" type="ORF">POLS_LOCUS7329</name>
</gene>
<protein>
    <submittedName>
        <fullName evidence="2">Uncharacterized protein</fullName>
    </submittedName>
</protein>
<evidence type="ECO:0000313" key="3">
    <source>
        <dbReference type="Proteomes" id="UP001153618"/>
    </source>
</evidence>
<proteinExistence type="predicted"/>
<dbReference type="EMBL" id="CAJVOS010000047">
    <property type="protein sequence ID" value="CAG8193947.1"/>
    <property type="molecule type" value="Genomic_DNA"/>
</dbReference>
<dbReference type="Proteomes" id="UP001153618">
    <property type="component" value="Unassembled WGS sequence"/>
</dbReference>
<sequence length="240" mass="26506">MSNILGDPLALTGFWLVHQFPTRAPPGYVRSGLEIAGGNISWASRPMDPDIGDRLQTFMKPMHVVLAIRDAYLVLLARQLDRLKNPVGTKEGASGLSIYSNGPGEGQDSCDGKQEQSNVQPPLNEGLKENMPPNAENSNYHPSALISFLQRIPLPDLGPGSDLHLASQAFKLRLNNERARDPGTPRRGAFFITGPVGLKGPNGFCRFEVRGEFDPARHEWRTVEMELKDLNMRRQRAVGN</sequence>
<reference evidence="2" key="1">
    <citation type="submission" date="2021-07" db="EMBL/GenBank/DDBJ databases">
        <authorList>
            <person name="Branca A.L. A."/>
        </authorList>
    </citation>
    <scope>NUCLEOTIDE SEQUENCE</scope>
</reference>
<comment type="caution">
    <text evidence="2">The sequence shown here is derived from an EMBL/GenBank/DDBJ whole genome shotgun (WGS) entry which is preliminary data.</text>
</comment>
<evidence type="ECO:0000256" key="1">
    <source>
        <dbReference type="SAM" id="MobiDB-lite"/>
    </source>
</evidence>
<dbReference type="AlphaFoldDB" id="A0A9W4HXM0"/>
<feature type="region of interest" description="Disordered" evidence="1">
    <location>
        <begin position="86"/>
        <end position="139"/>
    </location>
</feature>
<evidence type="ECO:0000313" key="2">
    <source>
        <dbReference type="EMBL" id="CAG8193947.1"/>
    </source>
</evidence>
<accession>A0A9W4HXM0</accession>
<name>A0A9W4HXM0_PENOL</name>
<organism evidence="2 3">
    <name type="scientific">Penicillium olsonii</name>
    <dbReference type="NCBI Taxonomy" id="99116"/>
    <lineage>
        <taxon>Eukaryota</taxon>
        <taxon>Fungi</taxon>
        <taxon>Dikarya</taxon>
        <taxon>Ascomycota</taxon>
        <taxon>Pezizomycotina</taxon>
        <taxon>Eurotiomycetes</taxon>
        <taxon>Eurotiomycetidae</taxon>
        <taxon>Eurotiales</taxon>
        <taxon>Aspergillaceae</taxon>
        <taxon>Penicillium</taxon>
    </lineage>
</organism>